<name>A0A1V8M7G5_9GAMM</name>
<proteinExistence type="predicted"/>
<gene>
    <name evidence="1" type="ORF">AU255_06455</name>
</gene>
<comment type="caution">
    <text evidence="1">The sequence shown here is derived from an EMBL/GenBank/DDBJ whole genome shotgun (WGS) entry which is preliminary data.</text>
</comment>
<organism evidence="1 2">
    <name type="scientific">Methyloprofundus sedimenti</name>
    <dbReference type="NCBI Taxonomy" id="1420851"/>
    <lineage>
        <taxon>Bacteria</taxon>
        <taxon>Pseudomonadati</taxon>
        <taxon>Pseudomonadota</taxon>
        <taxon>Gammaproteobacteria</taxon>
        <taxon>Methylococcales</taxon>
        <taxon>Methylococcaceae</taxon>
        <taxon>Methyloprofundus</taxon>
    </lineage>
</organism>
<dbReference type="Proteomes" id="UP000191980">
    <property type="component" value="Unassembled WGS sequence"/>
</dbReference>
<keyword evidence="2" id="KW-1185">Reference proteome</keyword>
<dbReference type="RefSeq" id="WP_080522120.1">
    <property type="nucleotide sequence ID" value="NZ_LPUF01000001.1"/>
</dbReference>
<protein>
    <submittedName>
        <fullName evidence="1">Uncharacterized protein</fullName>
    </submittedName>
</protein>
<reference evidence="1 2" key="1">
    <citation type="submission" date="2015-12" db="EMBL/GenBank/DDBJ databases">
        <authorList>
            <person name="Shamseldin A."/>
            <person name="Moawad H."/>
            <person name="Abd El-Rahim W.M."/>
            <person name="Sadowsky M.J."/>
        </authorList>
    </citation>
    <scope>NUCLEOTIDE SEQUENCE [LARGE SCALE GENOMIC DNA]</scope>
    <source>
        <strain evidence="1 2">WF1</strain>
    </source>
</reference>
<sequence length="128" mass="14420">MSLKSERNKKKIANKVRKGFRGYPTATIAYYGPTDKKATKVVVGIVASENAAPEPMKTWLSTEDVRKDPLILEGILEFIDLYSVKSIAMVDAIIGCPHQEGIDYPDGEECQECSFWKGRDRWSGKRIH</sequence>
<accession>A0A1V8M7G5</accession>
<dbReference type="AlphaFoldDB" id="A0A1V8M7G5"/>
<dbReference type="OrthoDB" id="5770315at2"/>
<evidence type="ECO:0000313" key="1">
    <source>
        <dbReference type="EMBL" id="OQK17510.1"/>
    </source>
</evidence>
<evidence type="ECO:0000313" key="2">
    <source>
        <dbReference type="Proteomes" id="UP000191980"/>
    </source>
</evidence>
<dbReference type="EMBL" id="LPUF01000001">
    <property type="protein sequence ID" value="OQK17510.1"/>
    <property type="molecule type" value="Genomic_DNA"/>
</dbReference>